<dbReference type="EC" id="4.6.1.1" evidence="3"/>
<dbReference type="Gene3D" id="2.160.20.80">
    <property type="entry name" value="E3 ubiquitin-protein ligase SopA"/>
    <property type="match status" value="2"/>
</dbReference>
<dbReference type="OrthoDB" id="5436892at2"/>
<organism evidence="3 4">
    <name type="scientific">Pseudodesulfovibrio aespoeensis (strain ATCC 700646 / DSM 10631 / Aspo-2)</name>
    <name type="common">Desulfovibrio aespoeensis</name>
    <dbReference type="NCBI Taxonomy" id="643562"/>
    <lineage>
        <taxon>Bacteria</taxon>
        <taxon>Pseudomonadati</taxon>
        <taxon>Thermodesulfobacteriota</taxon>
        <taxon>Desulfovibrionia</taxon>
        <taxon>Desulfovibrionales</taxon>
        <taxon>Desulfovibrionaceae</taxon>
    </lineage>
</organism>
<evidence type="ECO:0000256" key="1">
    <source>
        <dbReference type="SAM" id="MobiDB-lite"/>
    </source>
</evidence>
<dbReference type="SUPFAM" id="SSF141571">
    <property type="entry name" value="Pentapeptide repeat-like"/>
    <property type="match status" value="1"/>
</dbReference>
<dbReference type="EMBL" id="CP002431">
    <property type="protein sequence ID" value="ADU63666.1"/>
    <property type="molecule type" value="Genomic_DNA"/>
</dbReference>
<dbReference type="GO" id="GO:0004016">
    <property type="term" value="F:adenylate cyclase activity"/>
    <property type="evidence" value="ECO:0007669"/>
    <property type="project" value="UniProtKB-EC"/>
</dbReference>
<dbReference type="eggNOG" id="COG3072">
    <property type="taxonomic scope" value="Bacteria"/>
</dbReference>
<dbReference type="HOGENOM" id="CLU_263138_0_0_7"/>
<gene>
    <name evidence="3" type="ordered locus">Daes_2670</name>
</gene>
<dbReference type="Pfam" id="PF01295">
    <property type="entry name" value="Adenylate_cycl"/>
    <property type="match status" value="1"/>
</dbReference>
<keyword evidence="4" id="KW-1185">Reference proteome</keyword>
<dbReference type="STRING" id="643562.Daes_2670"/>
<dbReference type="KEGG" id="das:Daes_2670"/>
<feature type="domain" description="Adenylate cyclase class-I N-terminal" evidence="2">
    <location>
        <begin position="665"/>
        <end position="855"/>
    </location>
</feature>
<feature type="region of interest" description="Disordered" evidence="1">
    <location>
        <begin position="353"/>
        <end position="385"/>
    </location>
</feature>
<proteinExistence type="predicted"/>
<reference evidence="4" key="1">
    <citation type="submission" date="2010-12" db="EMBL/GenBank/DDBJ databases">
        <title>Complete sequence of Desulfovibrio aespoeensis Aspo-2.</title>
        <authorList>
            <consortium name="US DOE Joint Genome Institute"/>
            <person name="Lucas S."/>
            <person name="Copeland A."/>
            <person name="Lapidus A."/>
            <person name="Cheng J.-F."/>
            <person name="Goodwin L."/>
            <person name="Pitluck S."/>
            <person name="Chertkov O."/>
            <person name="Misra M."/>
            <person name="Detter J.C."/>
            <person name="Han C."/>
            <person name="Tapia R."/>
            <person name="Land M."/>
            <person name="Hauser L."/>
            <person name="Kyrpides N."/>
            <person name="Ivanova N."/>
            <person name="Ovchinnikova G."/>
            <person name="Pedersen K."/>
            <person name="Jagevall S."/>
            <person name="Hazen T."/>
            <person name="Woyke T."/>
        </authorList>
    </citation>
    <scope>NUCLEOTIDE SEQUENCE [LARGE SCALE GENOMIC DNA]</scope>
    <source>
        <strain evidence="4">ATCC 700646 / DSM 10631 / Aspo-2</strain>
    </source>
</reference>
<dbReference type="Pfam" id="PF12633">
    <property type="entry name" value="Adenyl_cycl_N"/>
    <property type="match status" value="1"/>
</dbReference>
<dbReference type="InterPro" id="IPR024685">
    <property type="entry name" value="Adenylate_cyclase_1_N"/>
</dbReference>
<reference evidence="3 4" key="2">
    <citation type="journal article" date="2014" name="Genome Announc.">
        <title>Complete Genome Sequence of the Subsurface, Mesophilic Sulfate-Reducing Bacterium Desulfovibrio aespoeensis Aspo-2.</title>
        <authorList>
            <person name="Pedersen K."/>
            <person name="Bengtsson A."/>
            <person name="Edlund J."/>
            <person name="Rabe L."/>
            <person name="Hazen T."/>
            <person name="Chakraborty R."/>
            <person name="Goodwin L."/>
            <person name="Shapiro N."/>
        </authorList>
    </citation>
    <scope>NUCLEOTIDE SEQUENCE [LARGE SCALE GENOMIC DNA]</scope>
    <source>
        <strain evidence="4">ATCC 700646 / DSM 10631 / Aspo-2</strain>
    </source>
</reference>
<dbReference type="SMR" id="E6VWA6"/>
<protein>
    <submittedName>
        <fullName evidence="3">Adenylate cyclase</fullName>
        <ecNumber evidence="3">4.6.1.1</ecNumber>
    </submittedName>
</protein>
<keyword evidence="3" id="KW-0456">Lyase</keyword>
<name>E6VWA6_PSEA9</name>
<dbReference type="PANTHER" id="PTHR38760:SF1">
    <property type="entry name" value="ADENYLATE CYCLASE"/>
    <property type="match status" value="1"/>
</dbReference>
<dbReference type="GO" id="GO:0006171">
    <property type="term" value="P:cAMP biosynthetic process"/>
    <property type="evidence" value="ECO:0007669"/>
    <property type="project" value="InterPro"/>
</dbReference>
<dbReference type="RefSeq" id="WP_013515572.1">
    <property type="nucleotide sequence ID" value="NC_014844.1"/>
</dbReference>
<dbReference type="Pfam" id="PF13599">
    <property type="entry name" value="Pentapeptide_4"/>
    <property type="match status" value="1"/>
</dbReference>
<evidence type="ECO:0000313" key="4">
    <source>
        <dbReference type="Proteomes" id="UP000002191"/>
    </source>
</evidence>
<evidence type="ECO:0000313" key="3">
    <source>
        <dbReference type="EMBL" id="ADU63666.1"/>
    </source>
</evidence>
<dbReference type="Proteomes" id="UP000002191">
    <property type="component" value="Chromosome"/>
</dbReference>
<dbReference type="InterPro" id="IPR000274">
    <property type="entry name" value="Adenylate_cyclase_1"/>
</dbReference>
<accession>E6VWA6</accession>
<sequence>MTQNQPSIPPLLDAIRAYRAAPLLSGTADLAQLADAFVQAMAALPPDHAHGSQANAAPVAETVLNLFRIAQSSSDASTLRTCLRAMLRAGRFGRILSSRIILGMTVSLRELAAVIAPLPAQDRLALAHEMLRELPGSPDKLLMAWLEDLVRPLADAPPDELSPFLVALGEVGEPLAFPVRQTILHGQFGQWIEPRVRAGTAGNELDRLCRMLIALDSPELAGILAETIASDTTSPTPLALRTVAGLAEGGNKGILDMYLAVLKTLGRRRDGQALIGPCLDGIIAQDSPATGRLMATIRLKMPSMRRASTSRVPLLGDTAYAAYINALPPEHRAGAEADALAALRTVAPDFVESVSRSGTSRGRPMPALNTGGEPGQTTGNGLPPACPKTGLLTRLLGARRKTLQKVLPTTRNVRNMDLPCSWVENMELDGRELTGLNLADSTFDKVAFLRARIAGSRLERCAFTGGAATGCTFSASDFTGADLTDMTFTKCSFNDCDFTGAAFAGCTFADCRFRNCALGGAAFLGVKMTLTGFAASALAGVTFHDTRARSCRFEDTDLTCAELTSCEFKGIEFMDCIIHAARLTNVTLYSATMPGSTVTGCHLDNTDAPHAFFLANRLDQLTASADALAAQATTASDDAGAGIAPETVGRIMRVWSRELTFMRREQRIQGFNRKRLVRAMGRLDRDKQAYLRMLPHLLETDVFETRFTLEGVPPCEVWGYTPTLSAMELTRQFFPKIRPSGTRARVRILAVYAMGSLGTVAQTAQSDIDCWVCFDGDIDPNAEAGLRRKLDALGLWAESEFGIEAHFFPMRMDDVRDNRFSSGDEESSGSAQALLLKEEFYRTAVRIAGKHLAWWVIPAGADKPTYDACIQSARRYPVMGRPRLEDFGHLAPVPPDEYFGGSLWQMVKAVHSPFKSVLKLGLLETYADPATSPLPLCDRIKRNLFLNRRGTRRTDPYASLFSTLRAYYADLGDAEAARLLTESFIFKANLRDILFFLGRPARAEDMSLVATLFGRECAEPEQRCHTNVAWTFEKSLKMGASVRRYMVATYERIQQGLSGSGRTDAQINAEDLTRMGRRIAANFSPRPHKVMRVPFMDAAGGGFAILHFSASKAPGRKPAWLVRGGSRSEAKLASSSLQLLHKSGDPVHMLAWLLANRLYSPRSLLQGDRTMAPISLADLQKLMPAMHEFFPFDQTFERDINEGLSSERVIRAFFIFNLTTAPDSRRIEQASIVYSTNWGEMYCRSFDKPGPELERQPSQFLAENLAHPIADIPEMILFIPKGSQCKRVNLF</sequence>
<dbReference type="PANTHER" id="PTHR38760">
    <property type="entry name" value="ADENYLATE CYCLASE"/>
    <property type="match status" value="1"/>
</dbReference>
<dbReference type="InterPro" id="IPR001646">
    <property type="entry name" value="5peptide_repeat"/>
</dbReference>
<evidence type="ECO:0000259" key="2">
    <source>
        <dbReference type="Pfam" id="PF12633"/>
    </source>
</evidence>
<dbReference type="eggNOG" id="COG1357">
    <property type="taxonomic scope" value="Bacteria"/>
</dbReference>